<organism evidence="1 2">
    <name type="scientific">Romanomermis culicivorax</name>
    <name type="common">Nematode worm</name>
    <dbReference type="NCBI Taxonomy" id="13658"/>
    <lineage>
        <taxon>Eukaryota</taxon>
        <taxon>Metazoa</taxon>
        <taxon>Ecdysozoa</taxon>
        <taxon>Nematoda</taxon>
        <taxon>Enoplea</taxon>
        <taxon>Dorylaimia</taxon>
        <taxon>Mermithida</taxon>
        <taxon>Mermithoidea</taxon>
        <taxon>Mermithidae</taxon>
        <taxon>Romanomermis</taxon>
    </lineage>
</organism>
<proteinExistence type="predicted"/>
<name>A0A915IHF8_ROMCU</name>
<protein>
    <submittedName>
        <fullName evidence="2">Uncharacterized protein</fullName>
    </submittedName>
</protein>
<sequence length="158" mass="18002">ELQKRPNRGDSGSPLTCLGNNSLVVHGITSLLQSSKDKWKREQKRMVAMNRSSQALMIPWGIRTFYSMVNEIANQLGSIHTLMLITEFRIEEKMPKTPHRQIQHQAKKDFVWEVSLTLTNCTFYHCAGVLMPLDGMEYNKVNVSTKCLSELLNAVANH</sequence>
<evidence type="ECO:0000313" key="2">
    <source>
        <dbReference type="WBParaSite" id="nRc.2.0.1.t13611-RA"/>
    </source>
</evidence>
<dbReference type="InterPro" id="IPR009003">
    <property type="entry name" value="Peptidase_S1_PA"/>
</dbReference>
<evidence type="ECO:0000313" key="1">
    <source>
        <dbReference type="Proteomes" id="UP000887565"/>
    </source>
</evidence>
<dbReference type="WBParaSite" id="nRc.2.0.1.t13611-RA">
    <property type="protein sequence ID" value="nRc.2.0.1.t13611-RA"/>
    <property type="gene ID" value="nRc.2.0.1.g13611"/>
</dbReference>
<keyword evidence="1" id="KW-1185">Reference proteome</keyword>
<dbReference type="SUPFAM" id="SSF50494">
    <property type="entry name" value="Trypsin-like serine proteases"/>
    <property type="match status" value="1"/>
</dbReference>
<dbReference type="Proteomes" id="UP000887565">
    <property type="component" value="Unplaced"/>
</dbReference>
<dbReference type="AlphaFoldDB" id="A0A915IHF8"/>
<accession>A0A915IHF8</accession>
<reference evidence="2" key="1">
    <citation type="submission" date="2022-11" db="UniProtKB">
        <authorList>
            <consortium name="WormBaseParasite"/>
        </authorList>
    </citation>
    <scope>IDENTIFICATION</scope>
</reference>